<reference evidence="2 3" key="1">
    <citation type="submission" date="2017-10" db="EMBL/GenBank/DDBJ databases">
        <title>Bacillus sp. nov., a halophilic bacterium isolated from a Keqin Lake.</title>
        <authorList>
            <person name="Wang H."/>
        </authorList>
    </citation>
    <scope>NUCLEOTIDE SEQUENCE [LARGE SCALE GENOMIC DNA]</scope>
    <source>
        <strain evidence="2 3">KCTC 13187</strain>
    </source>
</reference>
<keyword evidence="3" id="KW-1185">Reference proteome</keyword>
<keyword evidence="1" id="KW-0472">Membrane</keyword>
<evidence type="ECO:0000313" key="2">
    <source>
        <dbReference type="EMBL" id="RKL67439.1"/>
    </source>
</evidence>
<dbReference type="Proteomes" id="UP000281498">
    <property type="component" value="Unassembled WGS sequence"/>
</dbReference>
<sequence length="100" mass="10939">MRSSTKMKWLTGCFEFILGIPFLGASIVIGFSWAPLGVMLLLHVITMIISSRDGGNKYGSIIGIFTNLIAWIPLVGMTMHLITGIVLMVDAARGKTKRIE</sequence>
<evidence type="ECO:0000256" key="1">
    <source>
        <dbReference type="SAM" id="Phobius"/>
    </source>
</evidence>
<organism evidence="2 3">
    <name type="scientific">Salipaludibacillus neizhouensis</name>
    <dbReference type="NCBI Taxonomy" id="885475"/>
    <lineage>
        <taxon>Bacteria</taxon>
        <taxon>Bacillati</taxon>
        <taxon>Bacillota</taxon>
        <taxon>Bacilli</taxon>
        <taxon>Bacillales</taxon>
        <taxon>Bacillaceae</taxon>
    </lineage>
</organism>
<feature type="transmembrane region" description="Helical" evidence="1">
    <location>
        <begin position="61"/>
        <end position="89"/>
    </location>
</feature>
<dbReference type="AlphaFoldDB" id="A0A3A9K547"/>
<evidence type="ECO:0000313" key="3">
    <source>
        <dbReference type="Proteomes" id="UP000281498"/>
    </source>
</evidence>
<dbReference type="EMBL" id="PDOE01000003">
    <property type="protein sequence ID" value="RKL67439.1"/>
    <property type="molecule type" value="Genomic_DNA"/>
</dbReference>
<dbReference type="RefSeq" id="WP_110935397.1">
    <property type="nucleotide sequence ID" value="NZ_KZ614146.1"/>
</dbReference>
<accession>A0A3A9K547</accession>
<keyword evidence="1" id="KW-0812">Transmembrane</keyword>
<keyword evidence="1" id="KW-1133">Transmembrane helix</keyword>
<gene>
    <name evidence="2" type="ORF">CR203_08770</name>
</gene>
<proteinExistence type="predicted"/>
<comment type="caution">
    <text evidence="2">The sequence shown here is derived from an EMBL/GenBank/DDBJ whole genome shotgun (WGS) entry which is preliminary data.</text>
</comment>
<feature type="transmembrane region" description="Helical" evidence="1">
    <location>
        <begin position="20"/>
        <end position="49"/>
    </location>
</feature>
<name>A0A3A9K547_9BACI</name>
<protein>
    <submittedName>
        <fullName evidence="2">Uncharacterized protein</fullName>
    </submittedName>
</protein>
<dbReference type="OrthoDB" id="1925744at2"/>